<dbReference type="InterPro" id="IPR007159">
    <property type="entry name" value="SpoVT-AbrB_dom"/>
</dbReference>
<evidence type="ECO:0000313" key="2">
    <source>
        <dbReference type="EMBL" id="PRH40013.1"/>
    </source>
</evidence>
<dbReference type="InterPro" id="IPR039052">
    <property type="entry name" value="Antitox_PemI-like"/>
</dbReference>
<dbReference type="GO" id="GO:0097351">
    <property type="term" value="F:toxin sequestering activity"/>
    <property type="evidence" value="ECO:0007669"/>
    <property type="project" value="InterPro"/>
</dbReference>
<reference evidence="2 3" key="1">
    <citation type="submission" date="2018-03" db="EMBL/GenBank/DDBJ databases">
        <authorList>
            <person name="Nguyen K."/>
            <person name="Fouts D."/>
            <person name="Sutton G."/>
        </authorList>
    </citation>
    <scope>NUCLEOTIDE SEQUENCE [LARGE SCALE GENOMIC DNA]</scope>
    <source>
        <strain evidence="2 3">AU3578</strain>
    </source>
</reference>
<dbReference type="InterPro" id="IPR037914">
    <property type="entry name" value="SpoVT-AbrB_sf"/>
</dbReference>
<protein>
    <submittedName>
        <fullName evidence="2">AbrB/MazE/SpoVT family DNA-binding domain-containing protein</fullName>
    </submittedName>
</protein>
<evidence type="ECO:0000313" key="3">
    <source>
        <dbReference type="Proteomes" id="UP000237632"/>
    </source>
</evidence>
<dbReference type="PANTHER" id="PTHR40516:SF1">
    <property type="entry name" value="ANTITOXIN CHPS-RELATED"/>
    <property type="match status" value="1"/>
</dbReference>
<dbReference type="Gene3D" id="2.10.260.10">
    <property type="match status" value="1"/>
</dbReference>
<dbReference type="RefSeq" id="WP_060082435.1">
    <property type="nucleotide sequence ID" value="NZ_CADFFA010000062.1"/>
</dbReference>
<dbReference type="PANTHER" id="PTHR40516">
    <property type="entry name" value="ANTITOXIN CHPS-RELATED"/>
    <property type="match status" value="1"/>
</dbReference>
<comment type="caution">
    <text evidence="2">The sequence shown here is derived from an EMBL/GenBank/DDBJ whole genome shotgun (WGS) entry which is preliminary data.</text>
</comment>
<gene>
    <name evidence="2" type="ORF">C6T65_23270</name>
</gene>
<name>A0AA44XWS6_BURVI</name>
<dbReference type="AlphaFoldDB" id="A0AA44XWS6"/>
<dbReference type="Pfam" id="PF04014">
    <property type="entry name" value="MazE_antitoxin"/>
    <property type="match status" value="1"/>
</dbReference>
<dbReference type="Proteomes" id="UP000237632">
    <property type="component" value="Unassembled WGS sequence"/>
</dbReference>
<accession>A0AA44XWS6</accession>
<feature type="domain" description="SpoVT-AbrB" evidence="1">
    <location>
        <begin position="11"/>
        <end position="56"/>
    </location>
</feature>
<keyword evidence="2" id="KW-0238">DNA-binding</keyword>
<sequence>MARKAATLTIQKWGNSLAVRIPAAVARSAHFEVDQEVEVTADEIGVTVRPVGPRKLTLAEKLAQFDPSKHGGEAMATGRIGAEVF</sequence>
<evidence type="ECO:0000259" key="1">
    <source>
        <dbReference type="SMART" id="SM00966"/>
    </source>
</evidence>
<dbReference type="EMBL" id="PVHK01000174">
    <property type="protein sequence ID" value="PRH40013.1"/>
    <property type="molecule type" value="Genomic_DNA"/>
</dbReference>
<dbReference type="GO" id="GO:0003677">
    <property type="term" value="F:DNA binding"/>
    <property type="evidence" value="ECO:0007669"/>
    <property type="project" value="UniProtKB-KW"/>
</dbReference>
<proteinExistence type="predicted"/>
<dbReference type="SMART" id="SM00966">
    <property type="entry name" value="SpoVT_AbrB"/>
    <property type="match status" value="1"/>
</dbReference>
<organism evidence="2 3">
    <name type="scientific">Burkholderia vietnamiensis</name>
    <dbReference type="NCBI Taxonomy" id="60552"/>
    <lineage>
        <taxon>Bacteria</taxon>
        <taxon>Pseudomonadati</taxon>
        <taxon>Pseudomonadota</taxon>
        <taxon>Betaproteobacteria</taxon>
        <taxon>Burkholderiales</taxon>
        <taxon>Burkholderiaceae</taxon>
        <taxon>Burkholderia</taxon>
        <taxon>Burkholderia cepacia complex</taxon>
    </lineage>
</organism>
<dbReference type="SUPFAM" id="SSF89447">
    <property type="entry name" value="AbrB/MazE/MraZ-like"/>
    <property type="match status" value="1"/>
</dbReference>